<comment type="caution">
    <text evidence="1">The sequence shown here is derived from an EMBL/GenBank/DDBJ whole genome shotgun (WGS) entry which is preliminary data.</text>
</comment>
<dbReference type="EMBL" id="BLIV01000017">
    <property type="protein sequence ID" value="GFE52582.1"/>
    <property type="molecule type" value="Genomic_DNA"/>
</dbReference>
<evidence type="ECO:0000313" key="2">
    <source>
        <dbReference type="Proteomes" id="UP000436522"/>
    </source>
</evidence>
<sequence>MSIGITRGCKPLVEGLPATIKAISDAAGVNDASVRRFKNGDTPIRRTTFNKISHAIKETWGIDIPADVHFHETST</sequence>
<evidence type="ECO:0008006" key="3">
    <source>
        <dbReference type="Google" id="ProtNLM"/>
    </source>
</evidence>
<evidence type="ECO:0000313" key="1">
    <source>
        <dbReference type="EMBL" id="GFE52582.1"/>
    </source>
</evidence>
<dbReference type="Proteomes" id="UP000436522">
    <property type="component" value="Unassembled WGS sequence"/>
</dbReference>
<keyword evidence="2" id="KW-1185">Reference proteome</keyword>
<dbReference type="AlphaFoldDB" id="A0A640VY23"/>
<dbReference type="RefSeq" id="WP_159981401.1">
    <property type="nucleotide sequence ID" value="NZ_BLIV01000017.1"/>
</dbReference>
<gene>
    <name evidence="1" type="ORF">So717_43350</name>
</gene>
<organism evidence="1 2">
    <name type="scientific">Roseobacter cerasinus</name>
    <dbReference type="NCBI Taxonomy" id="2602289"/>
    <lineage>
        <taxon>Bacteria</taxon>
        <taxon>Pseudomonadati</taxon>
        <taxon>Pseudomonadota</taxon>
        <taxon>Alphaproteobacteria</taxon>
        <taxon>Rhodobacterales</taxon>
        <taxon>Roseobacteraceae</taxon>
        <taxon>Roseobacter</taxon>
    </lineage>
</organism>
<accession>A0A640VY23</accession>
<proteinExistence type="predicted"/>
<reference evidence="1 2" key="1">
    <citation type="submission" date="2019-12" db="EMBL/GenBank/DDBJ databases">
        <title>Roseobacter cerasinus sp. nov., isolated from seawater around aquaculture.</title>
        <authorList>
            <person name="Muramatsu S."/>
            <person name="Takabe Y."/>
            <person name="Mori K."/>
            <person name="Takaichi S."/>
            <person name="Hanada S."/>
        </authorList>
    </citation>
    <scope>NUCLEOTIDE SEQUENCE [LARGE SCALE GENOMIC DNA]</scope>
    <source>
        <strain evidence="1 2">AI77</strain>
    </source>
</reference>
<name>A0A640VY23_9RHOB</name>
<protein>
    <recommendedName>
        <fullName evidence="3">HTH cro/C1-type domain-containing protein</fullName>
    </recommendedName>
</protein>